<gene>
    <name evidence="2" type="ORF">ACJMK2_025974</name>
</gene>
<accession>A0ABD3XLX2</accession>
<dbReference type="AlphaFoldDB" id="A0ABD3XLX2"/>
<evidence type="ECO:0000313" key="3">
    <source>
        <dbReference type="Proteomes" id="UP001634394"/>
    </source>
</evidence>
<feature type="region of interest" description="Disordered" evidence="1">
    <location>
        <begin position="1"/>
        <end position="22"/>
    </location>
</feature>
<organism evidence="2 3">
    <name type="scientific">Sinanodonta woodiana</name>
    <name type="common">Chinese pond mussel</name>
    <name type="synonym">Anodonta woodiana</name>
    <dbReference type="NCBI Taxonomy" id="1069815"/>
    <lineage>
        <taxon>Eukaryota</taxon>
        <taxon>Metazoa</taxon>
        <taxon>Spiralia</taxon>
        <taxon>Lophotrochozoa</taxon>
        <taxon>Mollusca</taxon>
        <taxon>Bivalvia</taxon>
        <taxon>Autobranchia</taxon>
        <taxon>Heteroconchia</taxon>
        <taxon>Palaeoheterodonta</taxon>
        <taxon>Unionida</taxon>
        <taxon>Unionoidea</taxon>
        <taxon>Unionidae</taxon>
        <taxon>Unioninae</taxon>
        <taxon>Sinanodonta</taxon>
    </lineage>
</organism>
<sequence>MVKQLFSNCKEPDQINPQPGSYNPAKFGRAYYFTPHGNQLREIPKYTMDKISHNSNYDDEPARAEEKCNKNTLKWEGKVQHTCFSGLTRSIMVIAMDII</sequence>
<keyword evidence="3" id="KW-1185">Reference proteome</keyword>
<evidence type="ECO:0000256" key="1">
    <source>
        <dbReference type="SAM" id="MobiDB-lite"/>
    </source>
</evidence>
<dbReference type="Proteomes" id="UP001634394">
    <property type="component" value="Unassembled WGS sequence"/>
</dbReference>
<dbReference type="EMBL" id="JBJQND010000002">
    <property type="protein sequence ID" value="KAL3885943.1"/>
    <property type="molecule type" value="Genomic_DNA"/>
</dbReference>
<name>A0ABD3XLX2_SINWO</name>
<protein>
    <submittedName>
        <fullName evidence="2">Uncharacterized protein</fullName>
    </submittedName>
</protein>
<proteinExistence type="predicted"/>
<reference evidence="2 3" key="1">
    <citation type="submission" date="2024-11" db="EMBL/GenBank/DDBJ databases">
        <title>Chromosome-level genome assembly of the freshwater bivalve Anodonta woodiana.</title>
        <authorList>
            <person name="Chen X."/>
        </authorList>
    </citation>
    <scope>NUCLEOTIDE SEQUENCE [LARGE SCALE GENOMIC DNA]</scope>
    <source>
        <strain evidence="2">MN2024</strain>
        <tissue evidence="2">Gills</tissue>
    </source>
</reference>
<comment type="caution">
    <text evidence="2">The sequence shown here is derived from an EMBL/GenBank/DDBJ whole genome shotgun (WGS) entry which is preliminary data.</text>
</comment>
<evidence type="ECO:0000313" key="2">
    <source>
        <dbReference type="EMBL" id="KAL3885943.1"/>
    </source>
</evidence>